<keyword evidence="5" id="KW-1185">Reference proteome</keyword>
<comment type="caution">
    <text evidence="4">The sequence shown here is derived from an EMBL/GenBank/DDBJ whole genome shotgun (WGS) entry which is preliminary data.</text>
</comment>
<dbReference type="EMBL" id="VJMJ01000127">
    <property type="protein sequence ID" value="KAF0732938.1"/>
    <property type="molecule type" value="Genomic_DNA"/>
</dbReference>
<keyword evidence="1" id="KW-0175">Coiled coil</keyword>
<feature type="compositionally biased region" description="Polar residues" evidence="2">
    <location>
        <begin position="56"/>
        <end position="66"/>
    </location>
</feature>
<sequence>MLAPEVAILGRIDAATLYELEHSYLKRKKQLSPGQSASTLALVIQRTNEKEDFKRSNQSVVHSSPRSPLRKCSSPRLVELYTHPLPGSSSPLQSNRSQRSSRSPTQRQRRRQISRPWCATETEVVDELTLWENTHRDVSKLQTKLEVREPVRYEPGAPHAFGCRSKDLAAFCWKGCRNFTSLDEFYDDKETMATKLDQLESTVYSQGVALHAAEMKAKEQEQSLQILQHEIFEIVHWAAALRSHEPSSETPPAELLAVKAILYRFDLDNDGVLSMTEMNALKAALGHETKYTEETFGHLLSSKKLPARPIRSMHDEKMQLGLTSEGLMKLYDVVGGELLNQDLQTLGIHIGQTPAHLATLKESHAHLVSLRGDLEAAMESQKQLRLEVEDKTKALARARASLQTMTTDAAKYQQELQIVATGQKSLEDELVVQKKKFEEYVESNNFSKLEMSTSQQAAVEMRALLESQIQETEKWQRQCWALQEQLNTATSTCNDHKQKLWQTKEAKKIEERKNMLLYMQAQLGKKHPQIPTA</sequence>
<accession>A0A6G0WZB1</accession>
<evidence type="ECO:0000313" key="5">
    <source>
        <dbReference type="Proteomes" id="UP000481153"/>
    </source>
</evidence>
<feature type="compositionally biased region" description="Low complexity" evidence="2">
    <location>
        <begin position="88"/>
        <end position="106"/>
    </location>
</feature>
<dbReference type="Proteomes" id="UP000481153">
    <property type="component" value="Unassembled WGS sequence"/>
</dbReference>
<reference evidence="4 5" key="1">
    <citation type="submission" date="2019-07" db="EMBL/GenBank/DDBJ databases">
        <title>Genomics analysis of Aphanomyces spp. identifies a new class of oomycete effector associated with host adaptation.</title>
        <authorList>
            <person name="Gaulin E."/>
        </authorList>
    </citation>
    <scope>NUCLEOTIDE SEQUENCE [LARGE SCALE GENOMIC DNA]</scope>
    <source>
        <strain evidence="4 5">ATCC 201684</strain>
    </source>
</reference>
<evidence type="ECO:0000256" key="1">
    <source>
        <dbReference type="SAM" id="Coils"/>
    </source>
</evidence>
<dbReference type="InterPro" id="IPR002048">
    <property type="entry name" value="EF_hand_dom"/>
</dbReference>
<dbReference type="InterPro" id="IPR018247">
    <property type="entry name" value="EF_Hand_1_Ca_BS"/>
</dbReference>
<feature type="region of interest" description="Disordered" evidence="2">
    <location>
        <begin position="83"/>
        <end position="114"/>
    </location>
</feature>
<gene>
    <name evidence="4" type="ORF">Ae201684_010047</name>
</gene>
<dbReference type="VEuPathDB" id="FungiDB:AeMF1_010718"/>
<feature type="region of interest" description="Disordered" evidence="2">
    <location>
        <begin position="54"/>
        <end position="73"/>
    </location>
</feature>
<dbReference type="PROSITE" id="PS50222">
    <property type="entry name" value="EF_HAND_2"/>
    <property type="match status" value="1"/>
</dbReference>
<organism evidence="4 5">
    <name type="scientific">Aphanomyces euteiches</name>
    <dbReference type="NCBI Taxonomy" id="100861"/>
    <lineage>
        <taxon>Eukaryota</taxon>
        <taxon>Sar</taxon>
        <taxon>Stramenopiles</taxon>
        <taxon>Oomycota</taxon>
        <taxon>Saprolegniomycetes</taxon>
        <taxon>Saprolegniales</taxon>
        <taxon>Verrucalvaceae</taxon>
        <taxon>Aphanomyces</taxon>
    </lineage>
</organism>
<evidence type="ECO:0000313" key="4">
    <source>
        <dbReference type="EMBL" id="KAF0732938.1"/>
    </source>
</evidence>
<feature type="domain" description="EF-hand" evidence="3">
    <location>
        <begin position="253"/>
        <end position="288"/>
    </location>
</feature>
<name>A0A6G0WZB1_9STRA</name>
<dbReference type="AlphaFoldDB" id="A0A6G0WZB1"/>
<protein>
    <recommendedName>
        <fullName evidence="3">EF-hand domain-containing protein</fullName>
    </recommendedName>
</protein>
<evidence type="ECO:0000259" key="3">
    <source>
        <dbReference type="PROSITE" id="PS50222"/>
    </source>
</evidence>
<dbReference type="PROSITE" id="PS00018">
    <property type="entry name" value="EF_HAND_1"/>
    <property type="match status" value="1"/>
</dbReference>
<evidence type="ECO:0000256" key="2">
    <source>
        <dbReference type="SAM" id="MobiDB-lite"/>
    </source>
</evidence>
<proteinExistence type="predicted"/>
<dbReference type="GO" id="GO:0005509">
    <property type="term" value="F:calcium ion binding"/>
    <property type="evidence" value="ECO:0007669"/>
    <property type="project" value="InterPro"/>
</dbReference>
<feature type="coiled-coil region" evidence="1">
    <location>
        <begin position="374"/>
        <end position="415"/>
    </location>
</feature>